<organism evidence="1 2">
    <name type="scientific">Pseudomonas fragi</name>
    <dbReference type="NCBI Taxonomy" id="296"/>
    <lineage>
        <taxon>Bacteria</taxon>
        <taxon>Pseudomonadati</taxon>
        <taxon>Pseudomonadota</taxon>
        <taxon>Gammaproteobacteria</taxon>
        <taxon>Pseudomonadales</taxon>
        <taxon>Pseudomonadaceae</taxon>
        <taxon>Pseudomonas</taxon>
    </lineage>
</organism>
<dbReference type="OrthoDB" id="6911986at2"/>
<dbReference type="Proteomes" id="UP000215861">
    <property type="component" value="Unassembled WGS sequence"/>
</dbReference>
<evidence type="ECO:0000313" key="2">
    <source>
        <dbReference type="Proteomes" id="UP000215861"/>
    </source>
</evidence>
<protein>
    <submittedName>
        <fullName evidence="1">Uncharacterized protein</fullName>
    </submittedName>
</protein>
<name>A0A1H2JPN9_PSEFR</name>
<dbReference type="AlphaFoldDB" id="A0A1H2JPN9"/>
<gene>
    <name evidence="1" type="ORF">CJU81_22805</name>
</gene>
<reference evidence="1 2" key="1">
    <citation type="submission" date="2017-08" db="EMBL/GenBank/DDBJ databases">
        <title>Genomic and metabolic characterisation of spoilage-associated Pseudomonas species.</title>
        <authorList>
            <person name="Stanborough T."/>
            <person name="Fegan N."/>
            <person name="Powell S.M."/>
            <person name="Singh T."/>
            <person name="Tamplin M.L."/>
            <person name="Chandry P.S."/>
        </authorList>
    </citation>
    <scope>NUCLEOTIDE SEQUENCE [LARGE SCALE GENOMIC DNA]</scope>
    <source>
        <strain evidence="1 2">F1801</strain>
    </source>
</reference>
<proteinExistence type="predicted"/>
<comment type="caution">
    <text evidence="1">The sequence shown here is derived from an EMBL/GenBank/DDBJ whole genome shotgun (WGS) entry which is preliminary data.</text>
</comment>
<evidence type="ECO:0000313" key="1">
    <source>
        <dbReference type="EMBL" id="PAA04160.1"/>
    </source>
</evidence>
<sequence>MLWRSVDISRCEYSFLIEGMGWEDGCIGPVAHLVTDVSTIQMMRAAEVGNFLSVSKIHLIQPPAKNNQGSYTMEPLSDIRIQAGTERNPVYEFVTDVGRIYTSARQ</sequence>
<accession>A0A1H2JPN9</accession>
<dbReference type="EMBL" id="NQKQ01000040">
    <property type="protein sequence ID" value="PAA04160.1"/>
    <property type="molecule type" value="Genomic_DNA"/>
</dbReference>